<dbReference type="SUPFAM" id="SSF53822">
    <property type="entry name" value="Periplasmic binding protein-like I"/>
    <property type="match status" value="1"/>
</dbReference>
<dbReference type="EMBL" id="JENJ01000010">
    <property type="protein sequence ID" value="KGM97482.1"/>
    <property type="molecule type" value="Genomic_DNA"/>
</dbReference>
<comment type="caution">
    <text evidence="5">The sequence shown here is derived from an EMBL/GenBank/DDBJ whole genome shotgun (WGS) entry which is preliminary data.</text>
</comment>
<evidence type="ECO:0000259" key="4">
    <source>
        <dbReference type="Pfam" id="PF13407"/>
    </source>
</evidence>
<keyword evidence="3" id="KW-0732">Signal</keyword>
<comment type="subcellular location">
    <subcellularLocation>
        <location evidence="1">Cell envelope</location>
    </subcellularLocation>
</comment>
<gene>
    <name evidence="5" type="ORF">Z968_03485</name>
</gene>
<evidence type="ECO:0000313" key="6">
    <source>
        <dbReference type="Proteomes" id="UP000030012"/>
    </source>
</evidence>
<sequence>MLLFICIICSSCSSNGSDKQVKSIIAESINKHNSENVSDDVSTNKKTIVFVGKSEGDKFIEEIKKNIQKDCKEKGYNFISSNSKDSNQTVKYQKQTLQELAISKVDGIILAPASSTELVLEIKKIQETKIPMVIIDTNIDENESKKNGLEKIPFVTVDNEKSVYDETKLVINKMIEEKKIIKPLIICGDLNSINAIERKDGAIKALAENSIQPVSIENGNWKISNGYNITKTQLQQNKDINLIICGNDEMALGANQYLQETNRGDVAVLGFDGNPRTIEAIKKGQIKVTIKQDQKEIAKASLQSIINSIQGKSNSDIVNIKTDIINSGNIH</sequence>
<name>A0A0A0I9B2_CLONO</name>
<reference evidence="5 6" key="1">
    <citation type="submission" date="2014-01" db="EMBL/GenBank/DDBJ databases">
        <title>Plasmidome dynamics in the species complex Clostridium novyi sensu lato converts strains of independent lineages into distinctly different pathogens.</title>
        <authorList>
            <person name="Skarin H."/>
            <person name="Segerman B."/>
        </authorList>
    </citation>
    <scope>NUCLEOTIDE SEQUENCE [LARGE SCALE GENOMIC DNA]</scope>
    <source>
        <strain evidence="5 6">4552</strain>
    </source>
</reference>
<dbReference type="Proteomes" id="UP000030012">
    <property type="component" value="Unassembled WGS sequence"/>
</dbReference>
<dbReference type="AlphaFoldDB" id="A0A0A0I9B2"/>
<dbReference type="Gene3D" id="3.40.50.2300">
    <property type="match status" value="2"/>
</dbReference>
<evidence type="ECO:0000313" key="5">
    <source>
        <dbReference type="EMBL" id="KGM97482.1"/>
    </source>
</evidence>
<evidence type="ECO:0000256" key="3">
    <source>
        <dbReference type="ARBA" id="ARBA00022729"/>
    </source>
</evidence>
<protein>
    <submittedName>
        <fullName evidence="5">LacI family transcriptional regulator</fullName>
    </submittedName>
</protein>
<dbReference type="InterPro" id="IPR028082">
    <property type="entry name" value="Peripla_BP_I"/>
</dbReference>
<organism evidence="5 6">
    <name type="scientific">Clostridium novyi A str. 4552</name>
    <dbReference type="NCBI Taxonomy" id="1444289"/>
    <lineage>
        <taxon>Bacteria</taxon>
        <taxon>Bacillati</taxon>
        <taxon>Bacillota</taxon>
        <taxon>Clostridia</taxon>
        <taxon>Eubacteriales</taxon>
        <taxon>Clostridiaceae</taxon>
        <taxon>Clostridium</taxon>
    </lineage>
</organism>
<dbReference type="InterPro" id="IPR025997">
    <property type="entry name" value="SBP_2_dom"/>
</dbReference>
<proteinExistence type="inferred from homology"/>
<feature type="domain" description="Periplasmic binding protein" evidence="4">
    <location>
        <begin position="48"/>
        <end position="312"/>
    </location>
</feature>
<dbReference type="PANTHER" id="PTHR46847">
    <property type="entry name" value="D-ALLOSE-BINDING PERIPLASMIC PROTEIN-RELATED"/>
    <property type="match status" value="1"/>
</dbReference>
<comment type="similarity">
    <text evidence="2">Belongs to the bacterial solute-binding protein 2 family.</text>
</comment>
<dbReference type="CDD" id="cd01536">
    <property type="entry name" value="PBP1_ABC_sugar_binding-like"/>
    <property type="match status" value="1"/>
</dbReference>
<dbReference type="PANTHER" id="PTHR46847:SF1">
    <property type="entry name" value="D-ALLOSE-BINDING PERIPLASMIC PROTEIN-RELATED"/>
    <property type="match status" value="1"/>
</dbReference>
<dbReference type="GO" id="GO:0030246">
    <property type="term" value="F:carbohydrate binding"/>
    <property type="evidence" value="ECO:0007669"/>
    <property type="project" value="UniProtKB-ARBA"/>
</dbReference>
<accession>A0A0A0I9B2</accession>
<evidence type="ECO:0000256" key="2">
    <source>
        <dbReference type="ARBA" id="ARBA00007639"/>
    </source>
</evidence>
<evidence type="ECO:0000256" key="1">
    <source>
        <dbReference type="ARBA" id="ARBA00004196"/>
    </source>
</evidence>
<dbReference type="GO" id="GO:0030313">
    <property type="term" value="C:cell envelope"/>
    <property type="evidence" value="ECO:0007669"/>
    <property type="project" value="UniProtKB-SubCell"/>
</dbReference>
<dbReference type="Pfam" id="PF13407">
    <property type="entry name" value="Peripla_BP_4"/>
    <property type="match status" value="1"/>
</dbReference>